<keyword evidence="4" id="KW-1185">Reference proteome</keyword>
<protein>
    <submittedName>
        <fullName evidence="3">Uncharacterized protein</fullName>
    </submittedName>
</protein>
<name>A0A3B3Y1M2_9TELE</name>
<evidence type="ECO:0000313" key="3">
    <source>
        <dbReference type="Ensembl" id="ENSPMEP00000021259.1"/>
    </source>
</evidence>
<dbReference type="Proteomes" id="UP000261480">
    <property type="component" value="Unplaced"/>
</dbReference>
<feature type="region of interest" description="Disordered" evidence="1">
    <location>
        <begin position="1"/>
        <end position="41"/>
    </location>
</feature>
<proteinExistence type="predicted"/>
<sequence>GVGRPAGLQGGGGGEPPAGHRPGPNRVRTGIQTQQSDHSTHNGLVKVLEDCGGTFGEQNHNNLNRSWKPEWTRTGSAKMDPVLCSDLGQSFCSPVEQPGVVKGAGLPAGWPPPGQVEQGAGLQGAAADWSFRLQLSAPKSVLHLPVLPVSLPVLVFLADFSILPNRK</sequence>
<dbReference type="AlphaFoldDB" id="A0A3B3Y1M2"/>
<dbReference type="Ensembl" id="ENSPMET00000015689.1">
    <property type="protein sequence ID" value="ENSPMEP00000021259.1"/>
    <property type="gene ID" value="ENSPMEG00000001342.1"/>
</dbReference>
<keyword evidence="2" id="KW-0472">Membrane</keyword>
<reference evidence="3" key="1">
    <citation type="submission" date="2025-08" db="UniProtKB">
        <authorList>
            <consortium name="Ensembl"/>
        </authorList>
    </citation>
    <scope>IDENTIFICATION</scope>
</reference>
<evidence type="ECO:0000256" key="2">
    <source>
        <dbReference type="SAM" id="Phobius"/>
    </source>
</evidence>
<reference evidence="3" key="2">
    <citation type="submission" date="2025-09" db="UniProtKB">
        <authorList>
            <consortium name="Ensembl"/>
        </authorList>
    </citation>
    <scope>IDENTIFICATION</scope>
</reference>
<feature type="compositionally biased region" description="Gly residues" evidence="1">
    <location>
        <begin position="1"/>
        <end position="16"/>
    </location>
</feature>
<feature type="transmembrane region" description="Helical" evidence="2">
    <location>
        <begin position="142"/>
        <end position="163"/>
    </location>
</feature>
<keyword evidence="2" id="KW-0812">Transmembrane</keyword>
<organism evidence="3 4">
    <name type="scientific">Poecilia mexicana</name>
    <dbReference type="NCBI Taxonomy" id="48701"/>
    <lineage>
        <taxon>Eukaryota</taxon>
        <taxon>Metazoa</taxon>
        <taxon>Chordata</taxon>
        <taxon>Craniata</taxon>
        <taxon>Vertebrata</taxon>
        <taxon>Euteleostomi</taxon>
        <taxon>Actinopterygii</taxon>
        <taxon>Neopterygii</taxon>
        <taxon>Teleostei</taxon>
        <taxon>Neoteleostei</taxon>
        <taxon>Acanthomorphata</taxon>
        <taxon>Ovalentaria</taxon>
        <taxon>Atherinomorphae</taxon>
        <taxon>Cyprinodontiformes</taxon>
        <taxon>Poeciliidae</taxon>
        <taxon>Poeciliinae</taxon>
        <taxon>Poecilia</taxon>
    </lineage>
</organism>
<evidence type="ECO:0000313" key="4">
    <source>
        <dbReference type="Proteomes" id="UP000261480"/>
    </source>
</evidence>
<keyword evidence="2" id="KW-1133">Transmembrane helix</keyword>
<evidence type="ECO:0000256" key="1">
    <source>
        <dbReference type="SAM" id="MobiDB-lite"/>
    </source>
</evidence>
<accession>A0A3B3Y1M2</accession>